<protein>
    <submittedName>
        <fullName evidence="2">Uncharacterized protein</fullName>
    </submittedName>
</protein>
<sequence>MCRYPASRAASRASSKSSSFALALTGSVLGSGLAGAGACFLAGGSLLVVLSLKEDDRLRFLSSSLDFFYCYNGYEYEPALERHNCHLSILPLPFHFYCYNRYEYEPALKRHNCYFSILPSPSTSPTLQRV</sequence>
<proteinExistence type="predicted"/>
<dbReference type="EMBL" id="HBUF01498911">
    <property type="protein sequence ID" value="CAG6745527.1"/>
    <property type="molecule type" value="Transcribed_RNA"/>
</dbReference>
<keyword evidence="1" id="KW-0472">Membrane</keyword>
<feature type="transmembrane region" description="Helical" evidence="1">
    <location>
        <begin position="20"/>
        <end position="50"/>
    </location>
</feature>
<keyword evidence="1" id="KW-1133">Transmembrane helix</keyword>
<accession>A0A8D9E9N0</accession>
<dbReference type="AlphaFoldDB" id="A0A8D9E9N0"/>
<name>A0A8D9E9N0_9HEMI</name>
<evidence type="ECO:0000256" key="1">
    <source>
        <dbReference type="SAM" id="Phobius"/>
    </source>
</evidence>
<organism evidence="2">
    <name type="scientific">Cacopsylla melanoneura</name>
    <dbReference type="NCBI Taxonomy" id="428564"/>
    <lineage>
        <taxon>Eukaryota</taxon>
        <taxon>Metazoa</taxon>
        <taxon>Ecdysozoa</taxon>
        <taxon>Arthropoda</taxon>
        <taxon>Hexapoda</taxon>
        <taxon>Insecta</taxon>
        <taxon>Pterygota</taxon>
        <taxon>Neoptera</taxon>
        <taxon>Paraneoptera</taxon>
        <taxon>Hemiptera</taxon>
        <taxon>Sternorrhyncha</taxon>
        <taxon>Psylloidea</taxon>
        <taxon>Psyllidae</taxon>
        <taxon>Psyllinae</taxon>
        <taxon>Cacopsylla</taxon>
    </lineage>
</organism>
<evidence type="ECO:0000313" key="2">
    <source>
        <dbReference type="EMBL" id="CAG6745527.1"/>
    </source>
</evidence>
<reference evidence="2" key="1">
    <citation type="submission" date="2021-05" db="EMBL/GenBank/DDBJ databases">
        <authorList>
            <person name="Alioto T."/>
            <person name="Alioto T."/>
            <person name="Gomez Garrido J."/>
        </authorList>
    </citation>
    <scope>NUCLEOTIDE SEQUENCE</scope>
</reference>
<keyword evidence="1" id="KW-0812">Transmembrane</keyword>